<keyword evidence="2" id="KW-1185">Reference proteome</keyword>
<dbReference type="AlphaFoldDB" id="A0A5J5D4A7"/>
<dbReference type="Proteomes" id="UP000327493">
    <property type="component" value="Chromosome 12"/>
</dbReference>
<proteinExistence type="predicted"/>
<feature type="non-terminal residue" evidence="1">
    <location>
        <position position="30"/>
    </location>
</feature>
<evidence type="ECO:0000313" key="1">
    <source>
        <dbReference type="EMBL" id="KAA8587720.1"/>
    </source>
</evidence>
<comment type="caution">
    <text evidence="1">The sequence shown here is derived from an EMBL/GenBank/DDBJ whole genome shotgun (WGS) entry which is preliminary data.</text>
</comment>
<name>A0A5J5D4A7_9PERO</name>
<evidence type="ECO:0000313" key="2">
    <source>
        <dbReference type="Proteomes" id="UP000327493"/>
    </source>
</evidence>
<dbReference type="EMBL" id="VOFY01000012">
    <property type="protein sequence ID" value="KAA8587720.1"/>
    <property type="molecule type" value="Genomic_DNA"/>
</dbReference>
<gene>
    <name evidence="1" type="ORF">FQN60_016582</name>
</gene>
<protein>
    <submittedName>
        <fullName evidence="1">Uncharacterized protein</fullName>
    </submittedName>
</protein>
<reference evidence="1 2" key="1">
    <citation type="submission" date="2019-08" db="EMBL/GenBank/DDBJ databases">
        <title>A chromosome-level genome assembly, high-density linkage maps, and genome scans reveal the genomic architecture of hybrid incompatibilities underlying speciation via character displacement in darters (Percidae: Etheostominae).</title>
        <authorList>
            <person name="Moran R.L."/>
            <person name="Catchen J.M."/>
            <person name="Fuller R.C."/>
        </authorList>
    </citation>
    <scope>NUCLEOTIDE SEQUENCE [LARGE SCALE GENOMIC DNA]</scope>
    <source>
        <strain evidence="1">EspeVRDwgs_2016</strain>
        <tissue evidence="1">Muscle</tissue>
    </source>
</reference>
<accession>A0A5J5D4A7</accession>
<sequence length="30" mass="3367">MKSSVMLAPCTLNRNESRSTGEFWHCAPNV</sequence>
<organism evidence="1 2">
    <name type="scientific">Etheostoma spectabile</name>
    <name type="common">orangethroat darter</name>
    <dbReference type="NCBI Taxonomy" id="54343"/>
    <lineage>
        <taxon>Eukaryota</taxon>
        <taxon>Metazoa</taxon>
        <taxon>Chordata</taxon>
        <taxon>Craniata</taxon>
        <taxon>Vertebrata</taxon>
        <taxon>Euteleostomi</taxon>
        <taxon>Actinopterygii</taxon>
        <taxon>Neopterygii</taxon>
        <taxon>Teleostei</taxon>
        <taxon>Neoteleostei</taxon>
        <taxon>Acanthomorphata</taxon>
        <taxon>Eupercaria</taxon>
        <taxon>Perciformes</taxon>
        <taxon>Percoidei</taxon>
        <taxon>Percidae</taxon>
        <taxon>Etheostomatinae</taxon>
        <taxon>Etheostoma</taxon>
    </lineage>
</organism>